<keyword evidence="1" id="KW-0472">Membrane</keyword>
<organism evidence="2 3">
    <name type="scientific">Periconia digitata</name>
    <dbReference type="NCBI Taxonomy" id="1303443"/>
    <lineage>
        <taxon>Eukaryota</taxon>
        <taxon>Fungi</taxon>
        <taxon>Dikarya</taxon>
        <taxon>Ascomycota</taxon>
        <taxon>Pezizomycotina</taxon>
        <taxon>Dothideomycetes</taxon>
        <taxon>Pleosporomycetidae</taxon>
        <taxon>Pleosporales</taxon>
        <taxon>Massarineae</taxon>
        <taxon>Periconiaceae</taxon>
        <taxon>Periconia</taxon>
    </lineage>
</organism>
<keyword evidence="3" id="KW-1185">Reference proteome</keyword>
<evidence type="ECO:0000313" key="2">
    <source>
        <dbReference type="EMBL" id="CAI6231460.1"/>
    </source>
</evidence>
<protein>
    <submittedName>
        <fullName evidence="2">Uncharacterized protein</fullName>
    </submittedName>
</protein>
<sequence>MKVVLLHQPILFFSFLFFSFLFFSFLFFSFLFFSFLFFSFLFFIFDIPHNWRSSILSPCLEHDEMIKPFFILFNSIPLTHTHVFLLRFPLIPIILSLSCLSLTEIPASLSISIFFPLRHTRIANPAAISTTNSSAPIPIATLPVVSSWNGTMSLSSTISGNSPEEFAFGVGVGGVEW</sequence>
<evidence type="ECO:0000313" key="3">
    <source>
        <dbReference type="Proteomes" id="UP001152607"/>
    </source>
</evidence>
<keyword evidence="1" id="KW-0812">Transmembrane</keyword>
<name>A0A9W4XG11_9PLEO</name>
<feature type="transmembrane region" description="Helical" evidence="1">
    <location>
        <begin position="91"/>
        <end position="115"/>
    </location>
</feature>
<keyword evidence="1" id="KW-1133">Transmembrane helix</keyword>
<accession>A0A9W4XG11</accession>
<dbReference type="AlphaFoldDB" id="A0A9W4XG11"/>
<proteinExistence type="predicted"/>
<feature type="transmembrane region" description="Helical" evidence="1">
    <location>
        <begin position="12"/>
        <end position="45"/>
    </location>
</feature>
<evidence type="ECO:0000256" key="1">
    <source>
        <dbReference type="SAM" id="Phobius"/>
    </source>
</evidence>
<dbReference type="Proteomes" id="UP001152607">
    <property type="component" value="Unassembled WGS sequence"/>
</dbReference>
<reference evidence="2" key="1">
    <citation type="submission" date="2023-01" db="EMBL/GenBank/DDBJ databases">
        <authorList>
            <person name="Van Ghelder C."/>
            <person name="Rancurel C."/>
        </authorList>
    </citation>
    <scope>NUCLEOTIDE SEQUENCE</scope>
    <source>
        <strain evidence="2">CNCM I-4278</strain>
    </source>
</reference>
<dbReference type="EMBL" id="CAOQHR010000001">
    <property type="protein sequence ID" value="CAI6231460.1"/>
    <property type="molecule type" value="Genomic_DNA"/>
</dbReference>
<comment type="caution">
    <text evidence="2">The sequence shown here is derived from an EMBL/GenBank/DDBJ whole genome shotgun (WGS) entry which is preliminary data.</text>
</comment>
<gene>
    <name evidence="2" type="ORF">PDIGIT_LOCUS230</name>
</gene>